<sequence length="438" mass="49854">MRSRGWVLAIVFIVFLYLSFSSLNSVAKSRSPQPRNDLIVRRENPFKRLNTTLLTSVLAHVQVGYVANRTPDFDTPPLLVLYSCHQGGGQCGSLEQRLEGITSAYLFGMLWDGAAVGIDMSAPVKFDWFFEASPRYMVMNPGQIQFYKERADPSTVRTQHAMLQHDLATKDYVNEYRSQNVRVLQCGNWDAWTAMQENPFMKRLRDKYRLEQLQPSEGFWVAHQLLFSKPNDWLSGHLTPYLDLMGGHMHRDPLDVLAQPPENDNDSILARWIRIGVRVTEDNVDYACIATRVASVCSKAQVMGKECHVFLSASSQDIIEQLRSAIIQHKRKNRPVIVHAVAESYEFTPSSAFGDNQDDATLDPSDEPRLKLKYARPIMDWVLLSRMDYLVGLHGDEFLKTAAWAAQVETDLYYHPDPSTATQEDASSQCKIVPMTTW</sequence>
<evidence type="ECO:0008006" key="4">
    <source>
        <dbReference type="Google" id="ProtNLM"/>
    </source>
</evidence>
<evidence type="ECO:0000313" key="2">
    <source>
        <dbReference type="EMBL" id="KAJ8654611.1"/>
    </source>
</evidence>
<accession>A0AAD7UYW2</accession>
<dbReference type="AlphaFoldDB" id="A0AAD7UYW2"/>
<evidence type="ECO:0000313" key="3">
    <source>
        <dbReference type="Proteomes" id="UP001234581"/>
    </source>
</evidence>
<protein>
    <recommendedName>
        <fullName evidence="4">Membrane-associated protein</fullName>
    </recommendedName>
</protein>
<name>A0AAD7UYW2_9FUNG</name>
<dbReference type="Proteomes" id="UP001234581">
    <property type="component" value="Unassembled WGS sequence"/>
</dbReference>
<reference evidence="2 3" key="1">
    <citation type="submission" date="2023-03" db="EMBL/GenBank/DDBJ databases">
        <title>Genome sequence of Lichtheimia ornata CBS 291.66.</title>
        <authorList>
            <person name="Mohabir J.T."/>
            <person name="Shea T.P."/>
            <person name="Kurbessoian T."/>
            <person name="Berby B."/>
            <person name="Fontaine J."/>
            <person name="Livny J."/>
            <person name="Gnirke A."/>
            <person name="Stajich J.E."/>
            <person name="Cuomo C.A."/>
        </authorList>
    </citation>
    <scope>NUCLEOTIDE SEQUENCE [LARGE SCALE GENOMIC DNA]</scope>
    <source>
        <strain evidence="2">CBS 291.66</strain>
    </source>
</reference>
<evidence type="ECO:0000256" key="1">
    <source>
        <dbReference type="SAM" id="SignalP"/>
    </source>
</evidence>
<gene>
    <name evidence="2" type="ORF">O0I10_009662</name>
</gene>
<dbReference type="RefSeq" id="XP_058339525.1">
    <property type="nucleotide sequence ID" value="XM_058489649.1"/>
</dbReference>
<dbReference type="EMBL" id="JARTCD010000058">
    <property type="protein sequence ID" value="KAJ8654611.1"/>
    <property type="molecule type" value="Genomic_DNA"/>
</dbReference>
<feature type="chain" id="PRO_5042195648" description="Membrane-associated protein" evidence="1">
    <location>
        <begin position="22"/>
        <end position="438"/>
    </location>
</feature>
<comment type="caution">
    <text evidence="2">The sequence shown here is derived from an EMBL/GenBank/DDBJ whole genome shotgun (WGS) entry which is preliminary data.</text>
</comment>
<keyword evidence="3" id="KW-1185">Reference proteome</keyword>
<feature type="signal peptide" evidence="1">
    <location>
        <begin position="1"/>
        <end position="21"/>
    </location>
</feature>
<organism evidence="2 3">
    <name type="scientific">Lichtheimia ornata</name>
    <dbReference type="NCBI Taxonomy" id="688661"/>
    <lineage>
        <taxon>Eukaryota</taxon>
        <taxon>Fungi</taxon>
        <taxon>Fungi incertae sedis</taxon>
        <taxon>Mucoromycota</taxon>
        <taxon>Mucoromycotina</taxon>
        <taxon>Mucoromycetes</taxon>
        <taxon>Mucorales</taxon>
        <taxon>Lichtheimiaceae</taxon>
        <taxon>Lichtheimia</taxon>
    </lineage>
</organism>
<keyword evidence="1" id="KW-0732">Signal</keyword>
<dbReference type="GeneID" id="83217067"/>
<proteinExistence type="predicted"/>